<sequence length="433" mass="49225">MVFHVSAQQVKHESLAQFLAKGKVSGKTRFYFMATDNESPLTDYHALGIGAGIGYTTPTYKGFSAGISGFYMMNVFSSDLSILDPITQNPNRYELGLFDVTEPENKKNLSRLENFYIQFEKKKIKLKYGQYTPKYLFINPQDGRMSPTMTRGLEVNWKNEQSNLMVAYIHGISPRSTVSWYKVSDTFGIYPSGRATDGTAGNYQGNIETPGIVLAEWNQKIEKGIQLKMGSMSVLNIFQTWYTNVGIAKNGWKVNAMGIYQHPLNPESNQSYLDEDEKSLVFSGQIAKEINKWHTSINYTRIADKGRFLMPREWGREPFYTFLPRERNEGASDVHAASLKIQNTLSKELSLNLGIGKYWLPDASDASKNKYAMPSYNQINVEANYVFNGWLEGGSIKTLFVRKIGTEDTYQNPKVVFNKVNMNTLNIIFNYTF</sequence>
<dbReference type="AlphaFoldDB" id="A0A2Z4G802"/>
<evidence type="ECO:0000313" key="2">
    <source>
        <dbReference type="Proteomes" id="UP000249873"/>
    </source>
</evidence>
<gene>
    <name evidence="1" type="ORF">DJ013_03205</name>
</gene>
<organism evidence="1 2">
    <name type="scientific">Arcticibacterium luteifluviistationis</name>
    <dbReference type="NCBI Taxonomy" id="1784714"/>
    <lineage>
        <taxon>Bacteria</taxon>
        <taxon>Pseudomonadati</taxon>
        <taxon>Bacteroidota</taxon>
        <taxon>Cytophagia</taxon>
        <taxon>Cytophagales</taxon>
        <taxon>Leadbetterellaceae</taxon>
        <taxon>Arcticibacterium</taxon>
    </lineage>
</organism>
<keyword evidence="2" id="KW-1185">Reference proteome</keyword>
<dbReference type="InterPro" id="IPR023614">
    <property type="entry name" value="Porin_dom_sf"/>
</dbReference>
<reference evidence="1 2" key="1">
    <citation type="submission" date="2018-05" db="EMBL/GenBank/DDBJ databases">
        <title>Complete genome sequence of Arcticibacterium luteifluviistationis SM1504T, a cytophagaceae bacterium isolated from Arctic surface seawater.</title>
        <authorList>
            <person name="Li Y."/>
            <person name="Qin Q.-L."/>
        </authorList>
    </citation>
    <scope>NUCLEOTIDE SEQUENCE [LARGE SCALE GENOMIC DNA]</scope>
    <source>
        <strain evidence="1 2">SM1504</strain>
    </source>
</reference>
<name>A0A2Z4G802_9BACT</name>
<protein>
    <recommendedName>
        <fullName evidence="3">Outer membrane porin, OprD family</fullName>
    </recommendedName>
</protein>
<dbReference type="OrthoDB" id="862900at2"/>
<dbReference type="KEGG" id="als:DJ013_03205"/>
<dbReference type="Proteomes" id="UP000249873">
    <property type="component" value="Chromosome"/>
</dbReference>
<proteinExistence type="predicted"/>
<evidence type="ECO:0000313" key="1">
    <source>
        <dbReference type="EMBL" id="AWV97230.1"/>
    </source>
</evidence>
<dbReference type="EMBL" id="CP029480">
    <property type="protein sequence ID" value="AWV97230.1"/>
    <property type="molecule type" value="Genomic_DNA"/>
</dbReference>
<evidence type="ECO:0008006" key="3">
    <source>
        <dbReference type="Google" id="ProtNLM"/>
    </source>
</evidence>
<accession>A0A2Z4G802</accession>
<dbReference type="Gene3D" id="2.40.160.10">
    <property type="entry name" value="Porin"/>
    <property type="match status" value="1"/>
</dbReference>